<feature type="compositionally biased region" description="Polar residues" evidence="1">
    <location>
        <begin position="34"/>
        <end position="57"/>
    </location>
</feature>
<dbReference type="AlphaFoldDB" id="A0A6G1EYF7"/>
<evidence type="ECO:0000313" key="3">
    <source>
        <dbReference type="Proteomes" id="UP000479710"/>
    </source>
</evidence>
<proteinExistence type="predicted"/>
<sequence>MHWGGRCCEDHVPVALGQAKQASAKAASDGGVTRWTSTTGGGQPTMNGEQRRCSTATAAKASDGARRLRPVTCSNDNSRWRTKEGNRGDAVPEKRGRDGTDALRLRRLGAATNGGENRGDFRDAHQWRATTPRVTTTTAAWAGHAGRRHRT</sequence>
<feature type="compositionally biased region" description="Basic and acidic residues" evidence="1">
    <location>
        <begin position="78"/>
        <end position="101"/>
    </location>
</feature>
<evidence type="ECO:0000313" key="2">
    <source>
        <dbReference type="EMBL" id="KAF0929673.1"/>
    </source>
</evidence>
<feature type="region of interest" description="Disordered" evidence="1">
    <location>
        <begin position="25"/>
        <end position="101"/>
    </location>
</feature>
<protein>
    <submittedName>
        <fullName evidence="2">Uncharacterized protein</fullName>
    </submittedName>
</protein>
<evidence type="ECO:0000256" key="1">
    <source>
        <dbReference type="SAM" id="MobiDB-lite"/>
    </source>
</evidence>
<name>A0A6G1EYF7_9ORYZ</name>
<organism evidence="2 3">
    <name type="scientific">Oryza meyeriana var. granulata</name>
    <dbReference type="NCBI Taxonomy" id="110450"/>
    <lineage>
        <taxon>Eukaryota</taxon>
        <taxon>Viridiplantae</taxon>
        <taxon>Streptophyta</taxon>
        <taxon>Embryophyta</taxon>
        <taxon>Tracheophyta</taxon>
        <taxon>Spermatophyta</taxon>
        <taxon>Magnoliopsida</taxon>
        <taxon>Liliopsida</taxon>
        <taxon>Poales</taxon>
        <taxon>Poaceae</taxon>
        <taxon>BOP clade</taxon>
        <taxon>Oryzoideae</taxon>
        <taxon>Oryzeae</taxon>
        <taxon>Oryzinae</taxon>
        <taxon>Oryza</taxon>
        <taxon>Oryza meyeriana</taxon>
    </lineage>
</organism>
<accession>A0A6G1EYF7</accession>
<dbReference type="EMBL" id="SPHZ02000002">
    <property type="protein sequence ID" value="KAF0929673.1"/>
    <property type="molecule type" value="Genomic_DNA"/>
</dbReference>
<comment type="caution">
    <text evidence="2">The sequence shown here is derived from an EMBL/GenBank/DDBJ whole genome shotgun (WGS) entry which is preliminary data.</text>
</comment>
<dbReference type="Proteomes" id="UP000479710">
    <property type="component" value="Unassembled WGS sequence"/>
</dbReference>
<reference evidence="2 3" key="1">
    <citation type="submission" date="2019-11" db="EMBL/GenBank/DDBJ databases">
        <title>Whole genome sequence of Oryza granulata.</title>
        <authorList>
            <person name="Li W."/>
        </authorList>
    </citation>
    <scope>NUCLEOTIDE SEQUENCE [LARGE SCALE GENOMIC DNA]</scope>
    <source>
        <strain evidence="3">cv. Menghai</strain>
        <tissue evidence="2">Leaf</tissue>
    </source>
</reference>
<gene>
    <name evidence="2" type="ORF">E2562_023026</name>
</gene>
<keyword evidence="3" id="KW-1185">Reference proteome</keyword>